<evidence type="ECO:0000313" key="9">
    <source>
        <dbReference type="EMBL" id="KTT73558.1"/>
    </source>
</evidence>
<comment type="cofactor">
    <cofactor evidence="1">
        <name>Mg(2+)</name>
        <dbReference type="ChEBI" id="CHEBI:18420"/>
    </cofactor>
</comment>
<dbReference type="AlphaFoldDB" id="A0A147I4V9"/>
<evidence type="ECO:0000313" key="10">
    <source>
        <dbReference type="Proteomes" id="UP000074310"/>
    </source>
</evidence>
<dbReference type="RefSeq" id="WP_058755342.1">
    <property type="nucleotide sequence ID" value="NZ_LDTB01000019.1"/>
</dbReference>
<dbReference type="CDD" id="cd03327">
    <property type="entry name" value="MR_like_2"/>
    <property type="match status" value="1"/>
</dbReference>
<dbReference type="InterPro" id="IPR013342">
    <property type="entry name" value="Mandelate_racemase_C"/>
</dbReference>
<dbReference type="PATRIC" id="fig|869719.3.peg.1037"/>
<dbReference type="PANTHER" id="PTHR13794">
    <property type="entry name" value="ENOLASE SUPERFAMILY, MANDELATE RACEMASE"/>
    <property type="match status" value="1"/>
</dbReference>
<dbReference type="Gene3D" id="3.20.20.120">
    <property type="entry name" value="Enolase-like C-terminal domain"/>
    <property type="match status" value="1"/>
</dbReference>
<dbReference type="FunFam" id="3.20.20.120:FF:000005">
    <property type="entry name" value="Putative L-rhamnonate dehydratase"/>
    <property type="match status" value="1"/>
</dbReference>
<comment type="caution">
    <text evidence="9">The sequence shown here is derived from an EMBL/GenBank/DDBJ whole genome shotgun (WGS) entry which is preliminary data.</text>
</comment>
<evidence type="ECO:0000256" key="1">
    <source>
        <dbReference type="ARBA" id="ARBA00001946"/>
    </source>
</evidence>
<dbReference type="InterPro" id="IPR046945">
    <property type="entry name" value="RHMD-like"/>
</dbReference>
<evidence type="ECO:0000256" key="5">
    <source>
        <dbReference type="ARBA" id="ARBA00063011"/>
    </source>
</evidence>
<accession>A0A147I4V9</accession>
<proteinExistence type="inferred from homology"/>
<dbReference type="InterPro" id="IPR013341">
    <property type="entry name" value="Mandelate_racemase_N_dom"/>
</dbReference>
<dbReference type="GO" id="GO:0050032">
    <property type="term" value="F:L-rhamnonate dehydratase activity"/>
    <property type="evidence" value="ECO:0007669"/>
    <property type="project" value="UniProtKB-EC"/>
</dbReference>
<dbReference type="SFLD" id="SFLDS00001">
    <property type="entry name" value="Enolase"/>
    <property type="match status" value="1"/>
</dbReference>
<dbReference type="InterPro" id="IPR029065">
    <property type="entry name" value="Enolase_C-like"/>
</dbReference>
<dbReference type="InterPro" id="IPR023444">
    <property type="entry name" value="L-Rhamnon_dehydrat"/>
</dbReference>
<protein>
    <recommendedName>
        <fullName evidence="7">L-rhamnonate dehydratase</fullName>
        <ecNumber evidence="6">4.2.1.90</ecNumber>
    </recommendedName>
</protein>
<dbReference type="OrthoDB" id="9802699at2"/>
<evidence type="ECO:0000256" key="4">
    <source>
        <dbReference type="ARBA" id="ARBA00061339"/>
    </source>
</evidence>
<organism evidence="9 10">
    <name type="scientific">Sphingomonas endophytica</name>
    <dbReference type="NCBI Taxonomy" id="869719"/>
    <lineage>
        <taxon>Bacteria</taxon>
        <taxon>Pseudomonadati</taxon>
        <taxon>Pseudomonadota</taxon>
        <taxon>Alphaproteobacteria</taxon>
        <taxon>Sphingomonadales</taxon>
        <taxon>Sphingomonadaceae</taxon>
        <taxon>Sphingomonas</taxon>
    </lineage>
</organism>
<dbReference type="InterPro" id="IPR034619">
    <property type="entry name" value="L-lyxonate_dehydratase"/>
</dbReference>
<comment type="similarity">
    <text evidence="4">Belongs to the mandelate racemase/muconate lactonizing enzyme family. RhamD subfamily.</text>
</comment>
<dbReference type="Pfam" id="PF13378">
    <property type="entry name" value="MR_MLE_C"/>
    <property type="match status" value="1"/>
</dbReference>
<dbReference type="Pfam" id="PF02746">
    <property type="entry name" value="MR_MLE_N"/>
    <property type="match status" value="1"/>
</dbReference>
<evidence type="ECO:0000259" key="8">
    <source>
        <dbReference type="SMART" id="SM00922"/>
    </source>
</evidence>
<feature type="domain" description="Mandelate racemase/muconate lactonizing enzyme C-terminal" evidence="8">
    <location>
        <begin position="160"/>
        <end position="263"/>
    </location>
</feature>
<dbReference type="EMBL" id="LDTB01000019">
    <property type="protein sequence ID" value="KTT73558.1"/>
    <property type="molecule type" value="Genomic_DNA"/>
</dbReference>
<dbReference type="SUPFAM" id="SSF51604">
    <property type="entry name" value="Enolase C-terminal domain-like"/>
    <property type="match status" value="1"/>
</dbReference>
<dbReference type="Gene3D" id="3.30.390.10">
    <property type="entry name" value="Enolase-like, N-terminal domain"/>
    <property type="match status" value="1"/>
</dbReference>
<sequence>MKITEVRTRVVEWRGETQPLPPHFCTNPMDLVAPMMTRETMATFTFHGWLIVEIFTDQGLVGIGNAALSPRVTKQMIDQYLAPLLIGQNPWDTEFLWQHMYRKTMAFGRKGVAIVAISAIDIALWDLMGKAAKQPCYRLMGGRTKPRIPVYASRLYSIGLEDLAAEASRYKAEGYGAMKLRFGWGPTDGAEGMARNIDLVRTVRETVGDEIDVMADAYMGWSLDYAKRMMRLLEPFNLRWLEEAIIPDDVHGYHELRRFGSTPIAAGEHEFTSYGFRQLIEARALDYIQFDTNRVGGITAARKIQALAEAYSIPVVPHAGQMHNYHVVMASLNSPIAEYFPPVDVEVGNELFWYIFKGEPSAQDGYIDLDDDVPGLGLTVDEAALAKFEVIE</sequence>
<dbReference type="GO" id="GO:0000287">
    <property type="term" value="F:magnesium ion binding"/>
    <property type="evidence" value="ECO:0007669"/>
    <property type="project" value="TreeGrafter"/>
</dbReference>
<dbReference type="GO" id="GO:0016052">
    <property type="term" value="P:carbohydrate catabolic process"/>
    <property type="evidence" value="ECO:0007669"/>
    <property type="project" value="TreeGrafter"/>
</dbReference>
<dbReference type="Proteomes" id="UP000074310">
    <property type="component" value="Unassembled WGS sequence"/>
</dbReference>
<dbReference type="SMART" id="SM00922">
    <property type="entry name" value="MR_MLE"/>
    <property type="match status" value="1"/>
</dbReference>
<dbReference type="SFLD" id="SFLDG00179">
    <property type="entry name" value="mandelate_racemase"/>
    <property type="match status" value="1"/>
</dbReference>
<comment type="subunit">
    <text evidence="5">Homooctamer; tetramer of dimers.</text>
</comment>
<dbReference type="PANTHER" id="PTHR13794:SF58">
    <property type="entry name" value="MITOCHONDRIAL ENOLASE SUPERFAMILY MEMBER 1"/>
    <property type="match status" value="1"/>
</dbReference>
<keyword evidence="3" id="KW-0460">Magnesium</keyword>
<name>A0A147I4V9_9SPHN</name>
<dbReference type="InterPro" id="IPR029017">
    <property type="entry name" value="Enolase-like_N"/>
</dbReference>
<keyword evidence="2" id="KW-0479">Metal-binding</keyword>
<evidence type="ECO:0000256" key="7">
    <source>
        <dbReference type="ARBA" id="ARBA00074351"/>
    </source>
</evidence>
<reference evidence="9 10" key="1">
    <citation type="journal article" date="2016" name="Front. Microbiol.">
        <title>Genomic Resource of Rice Seed Associated Bacteria.</title>
        <authorList>
            <person name="Midha S."/>
            <person name="Bansal K."/>
            <person name="Sharma S."/>
            <person name="Kumar N."/>
            <person name="Patil P.P."/>
            <person name="Chaudhry V."/>
            <person name="Patil P.B."/>
        </authorList>
    </citation>
    <scope>NUCLEOTIDE SEQUENCE [LARGE SCALE GENOMIC DNA]</scope>
    <source>
        <strain evidence="9 10">NS334</strain>
    </source>
</reference>
<dbReference type="SUPFAM" id="SSF54826">
    <property type="entry name" value="Enolase N-terminal domain-like"/>
    <property type="match status" value="1"/>
</dbReference>
<evidence type="ECO:0000256" key="2">
    <source>
        <dbReference type="ARBA" id="ARBA00022723"/>
    </source>
</evidence>
<dbReference type="SFLD" id="SFLDF00554">
    <property type="entry name" value="L-lyxonate_dehydratase"/>
    <property type="match status" value="1"/>
</dbReference>
<gene>
    <name evidence="9" type="ORF">NS334_07440</name>
</gene>
<dbReference type="EC" id="4.2.1.90" evidence="6"/>
<evidence type="ECO:0000256" key="3">
    <source>
        <dbReference type="ARBA" id="ARBA00022842"/>
    </source>
</evidence>
<keyword evidence="10" id="KW-1185">Reference proteome</keyword>
<evidence type="ECO:0000256" key="6">
    <source>
        <dbReference type="ARBA" id="ARBA00067087"/>
    </source>
</evidence>
<dbReference type="InterPro" id="IPR036849">
    <property type="entry name" value="Enolase-like_C_sf"/>
</dbReference>